<feature type="transmembrane region" description="Helical" evidence="2">
    <location>
        <begin position="38"/>
        <end position="60"/>
    </location>
</feature>
<dbReference type="Gene3D" id="3.40.30.10">
    <property type="entry name" value="Glutaredoxin"/>
    <property type="match status" value="1"/>
</dbReference>
<reference evidence="4 5" key="1">
    <citation type="submission" date="2019-06" db="EMBL/GenBank/DDBJ databases">
        <title>Sequencing the genomes of 1000 actinobacteria strains.</title>
        <authorList>
            <person name="Klenk H.-P."/>
        </authorList>
    </citation>
    <scope>NUCLEOTIDE SEQUENCE [LARGE SCALE GENOMIC DNA]</scope>
    <source>
        <strain evidence="4 5">DSM 18031</strain>
    </source>
</reference>
<dbReference type="Proteomes" id="UP000318331">
    <property type="component" value="Unassembled WGS sequence"/>
</dbReference>
<feature type="compositionally biased region" description="Basic and acidic residues" evidence="1">
    <location>
        <begin position="8"/>
        <end position="30"/>
    </location>
</feature>
<dbReference type="SUPFAM" id="SSF52833">
    <property type="entry name" value="Thioredoxin-like"/>
    <property type="match status" value="1"/>
</dbReference>
<dbReference type="Pfam" id="PF13462">
    <property type="entry name" value="Thioredoxin_4"/>
    <property type="match status" value="1"/>
</dbReference>
<comment type="caution">
    <text evidence="4">The sequence shown here is derived from an EMBL/GenBank/DDBJ whole genome shotgun (WGS) entry which is preliminary data.</text>
</comment>
<accession>A0A543I4X3</accession>
<keyword evidence="2" id="KW-0812">Transmembrane</keyword>
<evidence type="ECO:0000256" key="2">
    <source>
        <dbReference type="SAM" id="Phobius"/>
    </source>
</evidence>
<dbReference type="InterPro" id="IPR012336">
    <property type="entry name" value="Thioredoxin-like_fold"/>
</dbReference>
<feature type="region of interest" description="Disordered" evidence="1">
    <location>
        <begin position="1"/>
        <end position="35"/>
    </location>
</feature>
<proteinExistence type="predicted"/>
<sequence length="292" mass="31425">MVNGTEGRPTKNERRERARIQAKQQREKQQKREKRNRVFIQSGVVVTLLAIAAVVTLLIVNAVQPPGPGPANMASDGIVIGTDGANLTAVRTDALGPDENPIPSKPNRDKDPIDIVLYADYMCPGCGQFEQTNGTVIQNWVGSGEATLEIHPLAFLDRMSLGSKYSSRAANAVACVADTDPDKFFQLHNTLLSAAVQPAENTKGLTNDELLEQIKAAGVKVDAAMKSCVNDQQFGSWVTAATQRAGTGPLPNTELERVTTTPTVLVNGERYESGAFEDLLLKHVSETSDSAQ</sequence>
<evidence type="ECO:0000313" key="5">
    <source>
        <dbReference type="Proteomes" id="UP000318331"/>
    </source>
</evidence>
<dbReference type="OrthoDB" id="117402at2"/>
<protein>
    <submittedName>
        <fullName evidence="4">Protein-disulfide isomerase</fullName>
    </submittedName>
</protein>
<keyword evidence="4" id="KW-0413">Isomerase</keyword>
<keyword evidence="2" id="KW-1133">Transmembrane helix</keyword>
<dbReference type="InterPro" id="IPR036249">
    <property type="entry name" value="Thioredoxin-like_sf"/>
</dbReference>
<evidence type="ECO:0000256" key="1">
    <source>
        <dbReference type="SAM" id="MobiDB-lite"/>
    </source>
</evidence>
<name>A0A543I4X3_9MICO</name>
<feature type="domain" description="Thioredoxin-like fold" evidence="3">
    <location>
        <begin position="113"/>
        <end position="278"/>
    </location>
</feature>
<dbReference type="RefSeq" id="WP_141915492.1">
    <property type="nucleotide sequence ID" value="NZ_BAAAYS010000001.1"/>
</dbReference>
<evidence type="ECO:0000313" key="4">
    <source>
        <dbReference type="EMBL" id="TQM65648.1"/>
    </source>
</evidence>
<evidence type="ECO:0000259" key="3">
    <source>
        <dbReference type="Pfam" id="PF13462"/>
    </source>
</evidence>
<keyword evidence="2" id="KW-0472">Membrane</keyword>
<dbReference type="GO" id="GO:0016853">
    <property type="term" value="F:isomerase activity"/>
    <property type="evidence" value="ECO:0007669"/>
    <property type="project" value="UniProtKB-KW"/>
</dbReference>
<keyword evidence="5" id="KW-1185">Reference proteome</keyword>
<dbReference type="AlphaFoldDB" id="A0A543I4X3"/>
<gene>
    <name evidence="4" type="ORF">FB466_0456</name>
</gene>
<organism evidence="4 5">
    <name type="scientific">Klugiella xanthotipulae</name>
    <dbReference type="NCBI Taxonomy" id="244735"/>
    <lineage>
        <taxon>Bacteria</taxon>
        <taxon>Bacillati</taxon>
        <taxon>Actinomycetota</taxon>
        <taxon>Actinomycetes</taxon>
        <taxon>Micrococcales</taxon>
        <taxon>Microbacteriaceae</taxon>
        <taxon>Klugiella</taxon>
    </lineage>
</organism>
<dbReference type="EMBL" id="VFPN01000001">
    <property type="protein sequence ID" value="TQM65648.1"/>
    <property type="molecule type" value="Genomic_DNA"/>
</dbReference>